<organism evidence="1">
    <name type="scientific">Sheuella amnicola</name>
    <dbReference type="NCBI Taxonomy" id="2707330"/>
    <lineage>
        <taxon>Bacteria</taxon>
        <taxon>Pseudomonadati</taxon>
        <taxon>Pseudomonadota</taxon>
        <taxon>Betaproteobacteria</taxon>
        <taxon>Burkholderiales</taxon>
        <taxon>Alcaligenaceae</taxon>
        <taxon>Sheuella</taxon>
    </lineage>
</organism>
<accession>A0A6B2R2X8</accession>
<keyword evidence="1" id="KW-0503">Monooxygenase</keyword>
<dbReference type="Gene3D" id="3.30.70.100">
    <property type="match status" value="1"/>
</dbReference>
<dbReference type="EMBL" id="JAAGRN010000015">
    <property type="protein sequence ID" value="NDY84463.1"/>
    <property type="molecule type" value="Genomic_DNA"/>
</dbReference>
<proteinExistence type="predicted"/>
<dbReference type="AlphaFoldDB" id="A0A6B2R2X8"/>
<dbReference type="SUPFAM" id="SSF54909">
    <property type="entry name" value="Dimeric alpha+beta barrel"/>
    <property type="match status" value="1"/>
</dbReference>
<name>A0A6B2R2X8_9BURK</name>
<keyword evidence="1" id="KW-0560">Oxidoreductase</keyword>
<reference evidence="1" key="1">
    <citation type="submission" date="2020-02" db="EMBL/GenBank/DDBJ databases">
        <authorList>
            <person name="Chen W.-M."/>
        </authorList>
    </citation>
    <scope>NUCLEOTIDE SEQUENCE</scope>
    <source>
        <strain evidence="1">NBD-18</strain>
    </source>
</reference>
<dbReference type="GO" id="GO:0004497">
    <property type="term" value="F:monooxygenase activity"/>
    <property type="evidence" value="ECO:0007669"/>
    <property type="project" value="UniProtKB-KW"/>
</dbReference>
<comment type="caution">
    <text evidence="1">The sequence shown here is derived from an EMBL/GenBank/DDBJ whole genome shotgun (WGS) entry which is preliminary data.</text>
</comment>
<dbReference type="InterPro" id="IPR011008">
    <property type="entry name" value="Dimeric_a/b-barrel"/>
</dbReference>
<dbReference type="InterPro" id="IPR052936">
    <property type="entry name" value="Jasmonate_Hydroxylase-like"/>
</dbReference>
<protein>
    <submittedName>
        <fullName evidence="1">Antibiotic biosynthesis monooxygenase</fullName>
    </submittedName>
</protein>
<gene>
    <name evidence="1" type="ORF">G3I67_14625</name>
</gene>
<evidence type="ECO:0000313" key="1">
    <source>
        <dbReference type="EMBL" id="NDY84463.1"/>
    </source>
</evidence>
<sequence length="97" mass="11512">MFVVIFRAKAAKLDDEYSRIAQRLRDLALTEFGCLEFHAVTEGDSEIALSYWPDQEKIRIWKQHSDHLIAQELGRKNWYESYTVQICEIKRQYSSAR</sequence>
<dbReference type="PANTHER" id="PTHR37811">
    <property type="entry name" value="BLL5343 PROTEIN"/>
    <property type="match status" value="1"/>
</dbReference>
<dbReference type="PANTHER" id="PTHR37811:SF2">
    <property type="entry name" value="ABM DOMAIN-CONTAINING PROTEIN"/>
    <property type="match status" value="1"/>
</dbReference>